<protein>
    <recommendedName>
        <fullName evidence="10">tRNA modification GTPase MnmE</fullName>
        <ecNumber evidence="10">3.6.-.-</ecNumber>
    </recommendedName>
</protein>
<reference evidence="13 14" key="1">
    <citation type="submission" date="2019-05" db="EMBL/GenBank/DDBJ databases">
        <title>The Complete Genome Sequence of the n-alkane-degrading Desulfoglaeba alkanexedens ALDC reveals multiple alkylsuccinate synthase gene clusters.</title>
        <authorList>
            <person name="Callaghan A.V."/>
            <person name="Davidova I.A."/>
            <person name="Duncan K.E."/>
            <person name="Morris B."/>
            <person name="McInerney M.J."/>
        </authorList>
    </citation>
    <scope>NUCLEOTIDE SEQUENCE [LARGE SCALE GENOMIC DNA]</scope>
    <source>
        <strain evidence="13 14">ALDC</strain>
    </source>
</reference>
<dbReference type="OrthoDB" id="9805918at2"/>
<keyword evidence="5 10" id="KW-0547">Nucleotide-binding</keyword>
<proteinExistence type="inferred from homology"/>
<dbReference type="RefSeq" id="WP_137423806.1">
    <property type="nucleotide sequence ID" value="NZ_CP040098.1"/>
</dbReference>
<dbReference type="Proteomes" id="UP000298602">
    <property type="component" value="Chromosome"/>
</dbReference>
<feature type="binding site" evidence="10">
    <location>
        <begin position="238"/>
        <end position="243"/>
    </location>
    <ligand>
        <name>GTP</name>
        <dbReference type="ChEBI" id="CHEBI:37565"/>
    </ligand>
</feature>
<dbReference type="CDD" id="cd14858">
    <property type="entry name" value="TrmE_N"/>
    <property type="match status" value="1"/>
</dbReference>
<evidence type="ECO:0000259" key="12">
    <source>
        <dbReference type="PROSITE" id="PS51709"/>
    </source>
</evidence>
<comment type="cofactor">
    <cofactor evidence="10">
        <name>K(+)</name>
        <dbReference type="ChEBI" id="CHEBI:29103"/>
    </cofactor>
    <text evidence="10">Binds 1 potassium ion per subunit.</text>
</comment>
<dbReference type="InterPro" id="IPR006073">
    <property type="entry name" value="GTP-bd"/>
</dbReference>
<feature type="binding site" evidence="10">
    <location>
        <position position="262"/>
    </location>
    <ligand>
        <name>K(+)</name>
        <dbReference type="ChEBI" id="CHEBI:29103"/>
    </ligand>
</feature>
<keyword evidence="7 10" id="KW-0460">Magnesium</keyword>
<evidence type="ECO:0000256" key="8">
    <source>
        <dbReference type="ARBA" id="ARBA00022958"/>
    </source>
</evidence>
<comment type="caution">
    <text evidence="10">Lacks conserved residue(s) required for the propagation of feature annotation.</text>
</comment>
<dbReference type="NCBIfam" id="TIGR00450">
    <property type="entry name" value="mnmE_trmE_thdF"/>
    <property type="match status" value="1"/>
</dbReference>
<dbReference type="GO" id="GO:0002098">
    <property type="term" value="P:tRNA wobble uridine modification"/>
    <property type="evidence" value="ECO:0007669"/>
    <property type="project" value="TreeGrafter"/>
</dbReference>
<dbReference type="PANTHER" id="PTHR42714:SF2">
    <property type="entry name" value="TRNA MODIFICATION GTPASE GTPBP3, MITOCHONDRIAL"/>
    <property type="match status" value="1"/>
</dbReference>
<evidence type="ECO:0000256" key="10">
    <source>
        <dbReference type="HAMAP-Rule" id="MF_00379"/>
    </source>
</evidence>
<dbReference type="GO" id="GO:0005829">
    <property type="term" value="C:cytosol"/>
    <property type="evidence" value="ECO:0007669"/>
    <property type="project" value="TreeGrafter"/>
</dbReference>
<dbReference type="HAMAP" id="MF_00379">
    <property type="entry name" value="GTPase_MnmE"/>
    <property type="match status" value="1"/>
</dbReference>
<evidence type="ECO:0000256" key="4">
    <source>
        <dbReference type="ARBA" id="ARBA00022723"/>
    </source>
</evidence>
<feature type="binding site" evidence="10">
    <location>
        <position position="259"/>
    </location>
    <ligand>
        <name>K(+)</name>
        <dbReference type="ChEBI" id="CHEBI:29103"/>
    </ligand>
</feature>
<feature type="binding site" evidence="10">
    <location>
        <begin position="282"/>
        <end position="285"/>
    </location>
    <ligand>
        <name>GTP</name>
        <dbReference type="ChEBI" id="CHEBI:37565"/>
    </ligand>
</feature>
<dbReference type="GO" id="GO:0046872">
    <property type="term" value="F:metal ion binding"/>
    <property type="evidence" value="ECO:0007669"/>
    <property type="project" value="UniProtKB-KW"/>
</dbReference>
<evidence type="ECO:0000313" key="14">
    <source>
        <dbReference type="Proteomes" id="UP000298602"/>
    </source>
</evidence>
<name>A0A4P8L1T5_9BACT</name>
<comment type="function">
    <text evidence="10">Exhibits a very high intrinsic GTPase hydrolysis rate. Involved in the addition of a carboxymethylaminomethyl (cmnm) group at the wobble position (U34) of certain tRNAs, forming tRNA-cmnm(5)s(2)U34.</text>
</comment>
<evidence type="ECO:0000256" key="1">
    <source>
        <dbReference type="ARBA" id="ARBA00011043"/>
    </source>
</evidence>
<keyword evidence="2 10" id="KW-0963">Cytoplasm</keyword>
<dbReference type="InterPro" id="IPR025867">
    <property type="entry name" value="MnmE_helical"/>
</dbReference>
<feature type="binding site" evidence="10">
    <location>
        <position position="128"/>
    </location>
    <ligand>
        <name>(6S)-5-formyl-5,6,7,8-tetrahydrofolate</name>
        <dbReference type="ChEBI" id="CHEBI:57457"/>
    </ligand>
</feature>
<feature type="binding site" evidence="10">
    <location>
        <position position="89"/>
    </location>
    <ligand>
        <name>(6S)-5-formyl-5,6,7,8-tetrahydrofolate</name>
        <dbReference type="ChEBI" id="CHEBI:57457"/>
    </ligand>
</feature>
<dbReference type="FunFam" id="3.30.1360.120:FF:000003">
    <property type="entry name" value="tRNA modification GTPase MnmE"/>
    <property type="match status" value="1"/>
</dbReference>
<feature type="binding site" evidence="10">
    <location>
        <position position="242"/>
    </location>
    <ligand>
        <name>Mg(2+)</name>
        <dbReference type="ChEBI" id="CHEBI:18420"/>
    </ligand>
</feature>
<feature type="domain" description="TrmE-type G" evidence="12">
    <location>
        <begin position="228"/>
        <end position="388"/>
    </location>
</feature>
<gene>
    <name evidence="10 13" type="primary">mnmE</name>
    <name evidence="10" type="synonym">trmE</name>
    <name evidence="13" type="ORF">FDQ92_06390</name>
</gene>
<dbReference type="InterPro" id="IPR005225">
    <property type="entry name" value="Small_GTP-bd"/>
</dbReference>
<dbReference type="Gene3D" id="1.20.120.430">
    <property type="entry name" value="tRNA modification GTPase MnmE domain 2"/>
    <property type="match status" value="1"/>
</dbReference>
<feature type="binding site" evidence="10">
    <location>
        <position position="467"/>
    </location>
    <ligand>
        <name>(6S)-5-formyl-5,6,7,8-tetrahydrofolate</name>
        <dbReference type="ChEBI" id="CHEBI:57457"/>
    </ligand>
</feature>
<evidence type="ECO:0000256" key="6">
    <source>
        <dbReference type="ARBA" id="ARBA00022801"/>
    </source>
</evidence>
<dbReference type="GO" id="GO:0042802">
    <property type="term" value="F:identical protein binding"/>
    <property type="evidence" value="ECO:0007669"/>
    <property type="project" value="UniProtKB-ARBA"/>
</dbReference>
<dbReference type="NCBIfam" id="TIGR00231">
    <property type="entry name" value="small_GTP"/>
    <property type="match status" value="1"/>
</dbReference>
<feature type="binding site" evidence="10">
    <location>
        <begin position="342"/>
        <end position="345"/>
    </location>
    <ligand>
        <name>GTP</name>
        <dbReference type="ChEBI" id="CHEBI:37565"/>
    </ligand>
</feature>
<sequence length="467" mass="51572">MDGFPFSETICAVATPIGEAGIGIVKISGPDALTSLRRIFRARTVADAFASHRLHLGWIVDPSTDQRLDEVLVSYMKAPRSYTGEDVVEINCHSGYAILDRILRLVLAQGVRLAEPGEFTRRAFMNGRLDLSQAEAVVELIRSRSEQELAIAGRQLRGELSETVHAWRRRLLNIEASLEAFLDFPEELEEEEGSSGHDAVSQELRDRLLPAVRELASRYDEQRVLREGLALVLAGKPNVGKSSLLNALVGRDRAIVTPIPGTTRDIIEDTFVIQGICVRVLDTAGVRSGADTIESCGIERTLRSVEEADLVIWLIDTSRPLSCDDDLIAAHVIRRPHLVILNKADLPQVIGRKDVFDRYPGVEHAVSLSVLRPDDIQQLRETIRTRFLRDAQLSACPAFIPNLRQKRALDEAASALERAARLIANGDFLELVAAEVRTARTALETIVGIGAPEDLLDEVFSKFCIGK</sequence>
<evidence type="ECO:0000256" key="7">
    <source>
        <dbReference type="ARBA" id="ARBA00022842"/>
    </source>
</evidence>
<dbReference type="GO" id="GO:0005525">
    <property type="term" value="F:GTP binding"/>
    <property type="evidence" value="ECO:0007669"/>
    <property type="project" value="UniProtKB-UniRule"/>
</dbReference>
<dbReference type="InterPro" id="IPR018948">
    <property type="entry name" value="GTP-bd_TrmE_N"/>
</dbReference>
<accession>A0A4P8L1T5</accession>
<feature type="binding site" evidence="10">
    <location>
        <position position="238"/>
    </location>
    <ligand>
        <name>K(+)</name>
        <dbReference type="ChEBI" id="CHEBI:29103"/>
    </ligand>
</feature>
<dbReference type="PRINTS" id="PR00326">
    <property type="entry name" value="GTP1OBG"/>
</dbReference>
<dbReference type="Gene3D" id="3.40.50.300">
    <property type="entry name" value="P-loop containing nucleotide triphosphate hydrolases"/>
    <property type="match status" value="1"/>
</dbReference>
<feature type="binding site" evidence="10">
    <location>
        <begin position="257"/>
        <end position="263"/>
    </location>
    <ligand>
        <name>GTP</name>
        <dbReference type="ChEBI" id="CHEBI:37565"/>
    </ligand>
</feature>
<evidence type="ECO:0000256" key="2">
    <source>
        <dbReference type="ARBA" id="ARBA00022490"/>
    </source>
</evidence>
<comment type="subcellular location">
    <subcellularLocation>
        <location evidence="10">Cytoplasm</location>
    </subcellularLocation>
</comment>
<keyword evidence="3 10" id="KW-0819">tRNA processing</keyword>
<evidence type="ECO:0000256" key="9">
    <source>
        <dbReference type="ARBA" id="ARBA00023134"/>
    </source>
</evidence>
<dbReference type="PANTHER" id="PTHR42714">
    <property type="entry name" value="TRNA MODIFICATION GTPASE GTPBP3"/>
    <property type="match status" value="1"/>
</dbReference>
<organism evidence="13 14">
    <name type="scientific">Desulfoglaeba alkanexedens ALDC</name>
    <dbReference type="NCBI Taxonomy" id="980445"/>
    <lineage>
        <taxon>Bacteria</taxon>
        <taxon>Pseudomonadati</taxon>
        <taxon>Thermodesulfobacteriota</taxon>
        <taxon>Syntrophobacteria</taxon>
        <taxon>Syntrophobacterales</taxon>
        <taxon>Syntrophobacteraceae</taxon>
        <taxon>Desulfoglaeba</taxon>
    </lineage>
</organism>
<reference evidence="13 14" key="2">
    <citation type="submission" date="2019-05" db="EMBL/GenBank/DDBJ databases">
        <authorList>
            <person name="Suflita J.M."/>
            <person name="Marks C.R."/>
        </authorList>
    </citation>
    <scope>NUCLEOTIDE SEQUENCE [LARGE SCALE GENOMIC DNA]</scope>
    <source>
        <strain evidence="13 14">ALDC</strain>
    </source>
</reference>
<dbReference type="Gene3D" id="3.30.1360.120">
    <property type="entry name" value="Probable tRNA modification gtpase trme, domain 1"/>
    <property type="match status" value="1"/>
</dbReference>
<keyword evidence="6 10" id="KW-0378">Hydrolase</keyword>
<evidence type="ECO:0000256" key="11">
    <source>
        <dbReference type="RuleBase" id="RU003313"/>
    </source>
</evidence>
<feature type="binding site" evidence="10">
    <location>
        <position position="263"/>
    </location>
    <ligand>
        <name>Mg(2+)</name>
        <dbReference type="ChEBI" id="CHEBI:18420"/>
    </ligand>
</feature>
<evidence type="ECO:0000256" key="5">
    <source>
        <dbReference type="ARBA" id="ARBA00022741"/>
    </source>
</evidence>
<dbReference type="SUPFAM" id="SSF52540">
    <property type="entry name" value="P-loop containing nucleoside triphosphate hydrolases"/>
    <property type="match status" value="1"/>
</dbReference>
<dbReference type="InterPro" id="IPR031168">
    <property type="entry name" value="G_TrmE"/>
</dbReference>
<comment type="similarity">
    <text evidence="1 10 11">Belongs to the TRAFAC class TrmE-Era-EngA-EngB-Septin-like GTPase superfamily. TrmE GTPase family.</text>
</comment>
<dbReference type="AlphaFoldDB" id="A0A4P8L1T5"/>
<dbReference type="GO" id="GO:0003924">
    <property type="term" value="F:GTPase activity"/>
    <property type="evidence" value="ECO:0007669"/>
    <property type="project" value="UniProtKB-UniRule"/>
</dbReference>
<feature type="binding site" evidence="10">
    <location>
        <position position="257"/>
    </location>
    <ligand>
        <name>K(+)</name>
        <dbReference type="ChEBI" id="CHEBI:29103"/>
    </ligand>
</feature>
<feature type="binding site" evidence="10">
    <location>
        <position position="26"/>
    </location>
    <ligand>
        <name>(6S)-5-formyl-5,6,7,8-tetrahydrofolate</name>
        <dbReference type="ChEBI" id="CHEBI:57457"/>
    </ligand>
</feature>
<dbReference type="Pfam" id="PF10396">
    <property type="entry name" value="TrmE_N"/>
    <property type="match status" value="1"/>
</dbReference>
<dbReference type="InterPro" id="IPR027368">
    <property type="entry name" value="MnmE_dom2"/>
</dbReference>
<dbReference type="InterPro" id="IPR004520">
    <property type="entry name" value="GTPase_MnmE"/>
</dbReference>
<dbReference type="InterPro" id="IPR027417">
    <property type="entry name" value="P-loop_NTPase"/>
</dbReference>
<dbReference type="FunFam" id="3.40.50.300:FF:001376">
    <property type="entry name" value="tRNA modification GTPase MnmE"/>
    <property type="match status" value="1"/>
</dbReference>
<keyword evidence="4 10" id="KW-0479">Metal-binding</keyword>
<dbReference type="InterPro" id="IPR027266">
    <property type="entry name" value="TrmE/GcvT-like"/>
</dbReference>
<dbReference type="GO" id="GO:0030488">
    <property type="term" value="P:tRNA methylation"/>
    <property type="evidence" value="ECO:0007669"/>
    <property type="project" value="TreeGrafter"/>
</dbReference>
<dbReference type="NCBIfam" id="NF003661">
    <property type="entry name" value="PRK05291.1-3"/>
    <property type="match status" value="1"/>
</dbReference>
<keyword evidence="14" id="KW-1185">Reference proteome</keyword>
<evidence type="ECO:0000256" key="3">
    <source>
        <dbReference type="ARBA" id="ARBA00022694"/>
    </source>
</evidence>
<dbReference type="Pfam" id="PF01926">
    <property type="entry name" value="MMR_HSR1"/>
    <property type="match status" value="1"/>
</dbReference>
<dbReference type="Pfam" id="PF12631">
    <property type="entry name" value="MnmE_helical"/>
    <property type="match status" value="1"/>
</dbReference>
<dbReference type="EC" id="3.6.-.-" evidence="10"/>
<comment type="subunit">
    <text evidence="10">Homodimer. Heterotetramer of two MnmE and two MnmG subunits.</text>
</comment>
<dbReference type="PROSITE" id="PS51709">
    <property type="entry name" value="G_TRME"/>
    <property type="match status" value="1"/>
</dbReference>
<keyword evidence="9 10" id="KW-0342">GTP-binding</keyword>
<dbReference type="CDD" id="cd04164">
    <property type="entry name" value="trmE"/>
    <property type="match status" value="1"/>
</dbReference>
<dbReference type="KEGG" id="dax:FDQ92_06390"/>
<evidence type="ECO:0000313" key="13">
    <source>
        <dbReference type="EMBL" id="QCQ21837.1"/>
    </source>
</evidence>
<keyword evidence="8 10" id="KW-0630">Potassium</keyword>
<dbReference type="EMBL" id="CP040098">
    <property type="protein sequence ID" value="QCQ21837.1"/>
    <property type="molecule type" value="Genomic_DNA"/>
</dbReference>